<comment type="caution">
    <text evidence="4">The sequence shown here is derived from an EMBL/GenBank/DDBJ whole genome shotgun (WGS) entry which is preliminary data.</text>
</comment>
<gene>
    <name evidence="4" type="ORF">L1049_028129</name>
</gene>
<reference evidence="4 5" key="1">
    <citation type="journal article" date="2024" name="Plant J.">
        <title>Genome sequences and population genomics reveal climatic adaptation and genomic divergence between two closely related sweetgum species.</title>
        <authorList>
            <person name="Xu W.Q."/>
            <person name="Ren C.Q."/>
            <person name="Zhang X.Y."/>
            <person name="Comes H.P."/>
            <person name="Liu X.H."/>
            <person name="Li Y.G."/>
            <person name="Kettle C.J."/>
            <person name="Jalonen R."/>
            <person name="Gaisberger H."/>
            <person name="Ma Y.Z."/>
            <person name="Qiu Y.X."/>
        </authorList>
    </citation>
    <scope>NUCLEOTIDE SEQUENCE [LARGE SCALE GENOMIC DNA]</scope>
    <source>
        <strain evidence="4">Hangzhou</strain>
    </source>
</reference>
<protein>
    <recommendedName>
        <fullName evidence="6">Late embryogenesis abundant protein LEA-2 subgroup domain-containing protein</fullName>
    </recommendedName>
</protein>
<proteinExistence type="predicted"/>
<dbReference type="GO" id="GO:0005886">
    <property type="term" value="C:plasma membrane"/>
    <property type="evidence" value="ECO:0007669"/>
    <property type="project" value="TreeGrafter"/>
</dbReference>
<comment type="subcellular location">
    <subcellularLocation>
        <location evidence="1">Membrane</location>
    </subcellularLocation>
</comment>
<dbReference type="AlphaFoldDB" id="A0AAP0WT36"/>
<evidence type="ECO:0000313" key="4">
    <source>
        <dbReference type="EMBL" id="KAK9278557.1"/>
    </source>
</evidence>
<evidence type="ECO:0000313" key="5">
    <source>
        <dbReference type="Proteomes" id="UP001415857"/>
    </source>
</evidence>
<dbReference type="Proteomes" id="UP001415857">
    <property type="component" value="Unassembled WGS sequence"/>
</dbReference>
<evidence type="ECO:0000256" key="1">
    <source>
        <dbReference type="ARBA" id="ARBA00004370"/>
    </source>
</evidence>
<name>A0AAP0WT36_LIQFO</name>
<keyword evidence="5" id="KW-1185">Reference proteome</keyword>
<keyword evidence="3" id="KW-0812">Transmembrane</keyword>
<organism evidence="4 5">
    <name type="scientific">Liquidambar formosana</name>
    <name type="common">Formosan gum</name>
    <dbReference type="NCBI Taxonomy" id="63359"/>
    <lineage>
        <taxon>Eukaryota</taxon>
        <taxon>Viridiplantae</taxon>
        <taxon>Streptophyta</taxon>
        <taxon>Embryophyta</taxon>
        <taxon>Tracheophyta</taxon>
        <taxon>Spermatophyta</taxon>
        <taxon>Magnoliopsida</taxon>
        <taxon>eudicotyledons</taxon>
        <taxon>Gunneridae</taxon>
        <taxon>Pentapetalae</taxon>
        <taxon>Saxifragales</taxon>
        <taxon>Altingiaceae</taxon>
        <taxon>Liquidambar</taxon>
    </lineage>
</organism>
<dbReference type="PANTHER" id="PTHR31234:SF70">
    <property type="entry name" value="LATE EMBRYOGENESIS ABUNDANT PROTEIN LEA-2 SUBGROUP DOMAIN-CONTAINING PROTEIN"/>
    <property type="match status" value="1"/>
</dbReference>
<dbReference type="InterPro" id="IPR044839">
    <property type="entry name" value="NDR1-like"/>
</dbReference>
<dbReference type="GO" id="GO:0098542">
    <property type="term" value="P:defense response to other organism"/>
    <property type="evidence" value="ECO:0007669"/>
    <property type="project" value="InterPro"/>
</dbReference>
<dbReference type="PANTHER" id="PTHR31234">
    <property type="entry name" value="LATE EMBRYOGENESIS ABUNDANT (LEA) HYDROXYPROLINE-RICH GLYCOPROTEIN FAMILY"/>
    <property type="match status" value="1"/>
</dbReference>
<feature type="transmembrane region" description="Helical" evidence="3">
    <location>
        <begin position="53"/>
        <end position="77"/>
    </location>
</feature>
<dbReference type="EMBL" id="JBBPBK010000009">
    <property type="protein sequence ID" value="KAK9278557.1"/>
    <property type="molecule type" value="Genomic_DNA"/>
</dbReference>
<sequence>MEQQNSATKNPPPGYVVTVSVPKDQVFFIPPQERAKIMEDLARHRSLDRCCQWFPRVLILTLFLFALVSGVLYIIFWPRHIKYSVQSLSVEALPLASPRVSPVFNVTVKADNLGKRTGIHYKEGGSVSVLHSGISLGNGAVPSFYQRPNNVTFLRAVLNHSEIYLSKNFRQTLMKERKQGKVKFVLNLKAPLRFKLGFISMAARMKVSCDVMMNGLMVDSEILSQDCDVDVGLRKRVKFW</sequence>
<evidence type="ECO:0000256" key="3">
    <source>
        <dbReference type="SAM" id="Phobius"/>
    </source>
</evidence>
<evidence type="ECO:0008006" key="6">
    <source>
        <dbReference type="Google" id="ProtNLM"/>
    </source>
</evidence>
<keyword evidence="2 3" id="KW-0472">Membrane</keyword>
<evidence type="ECO:0000256" key="2">
    <source>
        <dbReference type="ARBA" id="ARBA00023136"/>
    </source>
</evidence>
<accession>A0AAP0WT36</accession>
<keyword evidence="3" id="KW-1133">Transmembrane helix</keyword>